<name>D3BPG2_HETP5</name>
<evidence type="ECO:0000313" key="2">
    <source>
        <dbReference type="Proteomes" id="UP000001396"/>
    </source>
</evidence>
<dbReference type="InParanoid" id="D3BPG2"/>
<evidence type="ECO:0008006" key="3">
    <source>
        <dbReference type="Google" id="ProtNLM"/>
    </source>
</evidence>
<comment type="caution">
    <text evidence="1">The sequence shown here is derived from an EMBL/GenBank/DDBJ whole genome shotgun (WGS) entry which is preliminary data.</text>
</comment>
<dbReference type="GeneID" id="31364905"/>
<proteinExistence type="predicted"/>
<dbReference type="InterPro" id="IPR008615">
    <property type="entry name" value="FNIP"/>
</dbReference>
<dbReference type="EMBL" id="ADBJ01000044">
    <property type="protein sequence ID" value="EFA76680.1"/>
    <property type="molecule type" value="Genomic_DNA"/>
</dbReference>
<dbReference type="FunCoup" id="D3BPG2">
    <property type="interactions" value="60"/>
</dbReference>
<reference evidence="1 2" key="1">
    <citation type="journal article" date="2011" name="Genome Res.">
        <title>Phylogeny-wide analysis of social amoeba genomes highlights ancient origins for complex intercellular communication.</title>
        <authorList>
            <person name="Heidel A.J."/>
            <person name="Lawal H.M."/>
            <person name="Felder M."/>
            <person name="Schilde C."/>
            <person name="Helps N.R."/>
            <person name="Tunggal B."/>
            <person name="Rivero F."/>
            <person name="John U."/>
            <person name="Schleicher M."/>
            <person name="Eichinger L."/>
            <person name="Platzer M."/>
            <person name="Noegel A.A."/>
            <person name="Schaap P."/>
            <person name="Gloeckner G."/>
        </authorList>
    </citation>
    <scope>NUCLEOTIDE SEQUENCE [LARGE SCALE GENOMIC DNA]</scope>
    <source>
        <strain evidence="2">ATCC 26659 / Pp 5 / PN500</strain>
    </source>
</reference>
<sequence>MINQLYYVNLPHLLLAKIISLIHENVDRIVFTLTCKRWFNERHKYLSFNTDIIKEIITKKEIDDSFLNSYKSIYIDSINRKNNYHLFASYGNSTDYYIELNKLPLIYNSIRISLPQEHSYFEEIYRLIPLSNITTLKKCQTLRYRLPENLTSISFFQKFNEPLLPGYLPANLKILSFKYTIFNQPIKVGILPNILEKLILDRGFRQPLEPGVLPTSLKYLTYHGIFFKVESLPPNLEVFKYYGRSLLKENDVLPMTLHTLTAPSSWLPAIKSLPNLKSLSLTFSHYDDETIDLGYLPSSLTQLEIEKGRYISTMPPSIKRLDLLHAEYDIDEIFKDRSQYQFDYLLNMLTEDYNM</sequence>
<keyword evidence="2" id="KW-1185">Reference proteome</keyword>
<dbReference type="RefSeq" id="XP_020428812.1">
    <property type="nucleotide sequence ID" value="XM_020580225.1"/>
</dbReference>
<dbReference type="AlphaFoldDB" id="D3BPG2"/>
<evidence type="ECO:0000313" key="1">
    <source>
        <dbReference type="EMBL" id="EFA76680.1"/>
    </source>
</evidence>
<dbReference type="Pfam" id="PF05725">
    <property type="entry name" value="FNIP"/>
    <property type="match status" value="2"/>
</dbReference>
<protein>
    <recommendedName>
        <fullName evidence="3">F-box domain-containing protein</fullName>
    </recommendedName>
</protein>
<dbReference type="Proteomes" id="UP000001396">
    <property type="component" value="Unassembled WGS sequence"/>
</dbReference>
<dbReference type="InterPro" id="IPR051251">
    <property type="entry name" value="STK_FNIP-Repeat"/>
</dbReference>
<organism evidence="1 2">
    <name type="scientific">Heterostelium pallidum (strain ATCC 26659 / Pp 5 / PN500)</name>
    <name type="common">Cellular slime mold</name>
    <name type="synonym">Polysphondylium pallidum</name>
    <dbReference type="NCBI Taxonomy" id="670386"/>
    <lineage>
        <taxon>Eukaryota</taxon>
        <taxon>Amoebozoa</taxon>
        <taxon>Evosea</taxon>
        <taxon>Eumycetozoa</taxon>
        <taxon>Dictyostelia</taxon>
        <taxon>Acytosteliales</taxon>
        <taxon>Acytosteliaceae</taxon>
        <taxon>Heterostelium</taxon>
    </lineage>
</organism>
<gene>
    <name evidence="1" type="ORF">PPL_09430</name>
</gene>
<dbReference type="PANTHER" id="PTHR32134:SF169">
    <property type="entry name" value="FNIP REPEAT-CONTAINING PROTEIN-RELATED"/>
    <property type="match status" value="1"/>
</dbReference>
<dbReference type="SUPFAM" id="SSF52058">
    <property type="entry name" value="L domain-like"/>
    <property type="match status" value="1"/>
</dbReference>
<accession>D3BPG2</accession>
<dbReference type="PANTHER" id="PTHR32134">
    <property type="entry name" value="FNIP REPEAT-CONTAINING PROTEIN"/>
    <property type="match status" value="1"/>
</dbReference>